<dbReference type="PANTHER" id="PTHR33303">
    <property type="entry name" value="CYTOPLASMIC PROTEIN-RELATED"/>
    <property type="match status" value="1"/>
</dbReference>
<organism evidence="2 3">
    <name type="scientific">Lentinula guzmanii</name>
    <dbReference type="NCBI Taxonomy" id="2804957"/>
    <lineage>
        <taxon>Eukaryota</taxon>
        <taxon>Fungi</taxon>
        <taxon>Dikarya</taxon>
        <taxon>Basidiomycota</taxon>
        <taxon>Agaricomycotina</taxon>
        <taxon>Agaricomycetes</taxon>
        <taxon>Agaricomycetidae</taxon>
        <taxon>Agaricales</taxon>
        <taxon>Marasmiineae</taxon>
        <taxon>Omphalotaceae</taxon>
        <taxon>Lentinula</taxon>
    </lineage>
</organism>
<dbReference type="AlphaFoldDB" id="A0AA38JNN8"/>
<sequence length="172" mass="19002">MNTERTSVYAGFLELPTKKAFEPFGNLYPISLVRQMAFEAVKTAFFHSPAYAVVGASKDQTKYGTKVLQWYKAREMPVTPVHPKETELEGIAAVKSIEELPSPSTTSISIITPSKITIDLLQKAKELNVPALWIQPGASDSACINFIKENDMVDKVIYGGSCVLIEGDNFRK</sequence>
<comment type="caution">
    <text evidence="2">The sequence shown here is derived from an EMBL/GenBank/DDBJ whole genome shotgun (WGS) entry which is preliminary data.</text>
</comment>
<proteinExistence type="predicted"/>
<name>A0AA38JNN8_9AGAR</name>
<reference evidence="2" key="1">
    <citation type="submission" date="2022-08" db="EMBL/GenBank/DDBJ databases">
        <authorList>
            <consortium name="DOE Joint Genome Institute"/>
            <person name="Min B."/>
            <person name="Sierra-Patev S."/>
            <person name="Naranjo-Ortiz M."/>
            <person name="Looney B."/>
            <person name="Konkel Z."/>
            <person name="Slot J.C."/>
            <person name="Sakamoto Y."/>
            <person name="Steenwyk J.L."/>
            <person name="Rokas A."/>
            <person name="Carro J."/>
            <person name="Camarero S."/>
            <person name="Ferreira P."/>
            <person name="Molpeceres G."/>
            <person name="Ruiz-duenas F.J."/>
            <person name="Serrano A."/>
            <person name="Henrissat B."/>
            <person name="Drula E."/>
            <person name="Hughes K.W."/>
            <person name="Mata J.L."/>
            <person name="Ishikawa N.K."/>
            <person name="Vargas-Isla R."/>
            <person name="Ushijima S."/>
            <person name="Smith C.A."/>
            <person name="Ahrendt S."/>
            <person name="Andreopoulos W."/>
            <person name="He G."/>
            <person name="LaButti K."/>
            <person name="Lipzen A."/>
            <person name="Ng V."/>
            <person name="Riley R."/>
            <person name="Sandor L."/>
            <person name="Barry K."/>
            <person name="Martinez A.T."/>
            <person name="Xiao Y."/>
            <person name="Gibbons J.G."/>
            <person name="Terashima K."/>
            <person name="Hibbett D.S."/>
            <person name="Grigoriev I.V."/>
        </authorList>
    </citation>
    <scope>NUCLEOTIDE SEQUENCE</scope>
    <source>
        <strain evidence="2">ET3784</strain>
    </source>
</reference>
<evidence type="ECO:0000259" key="1">
    <source>
        <dbReference type="SMART" id="SM00881"/>
    </source>
</evidence>
<accession>A0AA38JNN8</accession>
<dbReference type="SMART" id="SM00881">
    <property type="entry name" value="CoA_binding"/>
    <property type="match status" value="1"/>
</dbReference>
<evidence type="ECO:0000313" key="3">
    <source>
        <dbReference type="Proteomes" id="UP001176059"/>
    </source>
</evidence>
<dbReference type="EMBL" id="JANVFO010000034">
    <property type="protein sequence ID" value="KAJ3730868.1"/>
    <property type="molecule type" value="Genomic_DNA"/>
</dbReference>
<dbReference type="Pfam" id="PF13380">
    <property type="entry name" value="CoA_binding_2"/>
    <property type="match status" value="1"/>
</dbReference>
<dbReference type="SUPFAM" id="SSF51735">
    <property type="entry name" value="NAD(P)-binding Rossmann-fold domains"/>
    <property type="match status" value="1"/>
</dbReference>
<evidence type="ECO:0000313" key="2">
    <source>
        <dbReference type="EMBL" id="KAJ3730868.1"/>
    </source>
</evidence>
<gene>
    <name evidence="2" type="ORF">DFJ43DRAFT_454550</name>
</gene>
<keyword evidence="3" id="KW-1185">Reference proteome</keyword>
<dbReference type="PANTHER" id="PTHR33303:SF2">
    <property type="entry name" value="COA-BINDING DOMAIN-CONTAINING PROTEIN"/>
    <property type="match status" value="1"/>
</dbReference>
<protein>
    <submittedName>
        <fullName evidence="2">CoA binding domain-containing protein</fullName>
    </submittedName>
</protein>
<reference evidence="2" key="2">
    <citation type="journal article" date="2023" name="Proc. Natl. Acad. Sci. U.S.A.">
        <title>A global phylogenomic analysis of the shiitake genus Lentinula.</title>
        <authorList>
            <person name="Sierra-Patev S."/>
            <person name="Min B."/>
            <person name="Naranjo-Ortiz M."/>
            <person name="Looney B."/>
            <person name="Konkel Z."/>
            <person name="Slot J.C."/>
            <person name="Sakamoto Y."/>
            <person name="Steenwyk J.L."/>
            <person name="Rokas A."/>
            <person name="Carro J."/>
            <person name="Camarero S."/>
            <person name="Ferreira P."/>
            <person name="Molpeceres G."/>
            <person name="Ruiz-Duenas F.J."/>
            <person name="Serrano A."/>
            <person name="Henrissat B."/>
            <person name="Drula E."/>
            <person name="Hughes K.W."/>
            <person name="Mata J.L."/>
            <person name="Ishikawa N.K."/>
            <person name="Vargas-Isla R."/>
            <person name="Ushijima S."/>
            <person name="Smith C.A."/>
            <person name="Donoghue J."/>
            <person name="Ahrendt S."/>
            <person name="Andreopoulos W."/>
            <person name="He G."/>
            <person name="LaButti K."/>
            <person name="Lipzen A."/>
            <person name="Ng V."/>
            <person name="Riley R."/>
            <person name="Sandor L."/>
            <person name="Barry K."/>
            <person name="Martinez A.T."/>
            <person name="Xiao Y."/>
            <person name="Gibbons J.G."/>
            <person name="Terashima K."/>
            <person name="Grigoriev I.V."/>
            <person name="Hibbett D."/>
        </authorList>
    </citation>
    <scope>NUCLEOTIDE SEQUENCE</scope>
    <source>
        <strain evidence="2">ET3784</strain>
    </source>
</reference>
<dbReference type="Proteomes" id="UP001176059">
    <property type="component" value="Unassembled WGS sequence"/>
</dbReference>
<dbReference type="InterPro" id="IPR036291">
    <property type="entry name" value="NAD(P)-bd_dom_sf"/>
</dbReference>
<dbReference type="Gene3D" id="3.40.50.720">
    <property type="entry name" value="NAD(P)-binding Rossmann-like Domain"/>
    <property type="match status" value="1"/>
</dbReference>
<dbReference type="InterPro" id="IPR003781">
    <property type="entry name" value="CoA-bd"/>
</dbReference>
<feature type="domain" description="CoA-binding" evidence="1">
    <location>
        <begin position="45"/>
        <end position="138"/>
    </location>
</feature>